<evidence type="ECO:0000259" key="5">
    <source>
        <dbReference type="PROSITE" id="PS50054"/>
    </source>
</evidence>
<dbReference type="GO" id="GO:0005829">
    <property type="term" value="C:cytosol"/>
    <property type="evidence" value="ECO:0007669"/>
    <property type="project" value="TreeGrafter"/>
</dbReference>
<dbReference type="GO" id="GO:0033550">
    <property type="term" value="F:MAP kinase tyrosine phosphatase activity"/>
    <property type="evidence" value="ECO:0007669"/>
    <property type="project" value="TreeGrafter"/>
</dbReference>
<evidence type="ECO:0000256" key="3">
    <source>
        <dbReference type="ARBA" id="ARBA00022801"/>
    </source>
</evidence>
<dbReference type="PROSITE" id="PS50056">
    <property type="entry name" value="TYR_PHOSPHATASE_2"/>
    <property type="match status" value="1"/>
</dbReference>
<dbReference type="PROSITE" id="PS50054">
    <property type="entry name" value="TYR_PHOSPHATASE_DUAL"/>
    <property type="match status" value="1"/>
</dbReference>
<sequence length="123" mass="14111">MEMRCDGLGRNKIVNSEDSKDRIRNWTMVGHKRERNDARQNGSKVLIHCHAGVSRSATVTIAYLLKHTRMAMADAYKFVKGKRFIISPNFNFMGQLLEFEQDLNQGISPRILYPRLQGIESSV</sequence>
<keyword evidence="3" id="KW-0378">Hydrolase</keyword>
<dbReference type="InterPro" id="IPR000340">
    <property type="entry name" value="Dual-sp_phosphatase_cat-dom"/>
</dbReference>
<comment type="caution">
    <text evidence="7">The sequence shown here is derived from an EMBL/GenBank/DDBJ whole genome shotgun (WGS) entry which is preliminary data.</text>
</comment>
<reference evidence="7 8" key="1">
    <citation type="journal article" date="2021" name="Elife">
        <title>Chloroplast acquisition without the gene transfer in kleptoplastic sea slugs, Plakobranchus ocellatus.</title>
        <authorList>
            <person name="Maeda T."/>
            <person name="Takahashi S."/>
            <person name="Yoshida T."/>
            <person name="Shimamura S."/>
            <person name="Takaki Y."/>
            <person name="Nagai Y."/>
            <person name="Toyoda A."/>
            <person name="Suzuki Y."/>
            <person name="Arimoto A."/>
            <person name="Ishii H."/>
            <person name="Satoh N."/>
            <person name="Nishiyama T."/>
            <person name="Hasebe M."/>
            <person name="Maruyama T."/>
            <person name="Minagawa J."/>
            <person name="Obokata J."/>
            <person name="Shigenobu S."/>
        </authorList>
    </citation>
    <scope>NUCLEOTIDE SEQUENCE [LARGE SCALE GENOMIC DNA]</scope>
</reference>
<dbReference type="Proteomes" id="UP000735302">
    <property type="component" value="Unassembled WGS sequence"/>
</dbReference>
<keyword evidence="4" id="KW-0904">Protein phosphatase</keyword>
<dbReference type="PROSITE" id="PS00383">
    <property type="entry name" value="TYR_PHOSPHATASE_1"/>
    <property type="match status" value="1"/>
</dbReference>
<dbReference type="PANTHER" id="PTHR10159:SF528">
    <property type="entry name" value="PUCKERED, ISOFORM A"/>
    <property type="match status" value="1"/>
</dbReference>
<dbReference type="GO" id="GO:0017017">
    <property type="term" value="F:MAP kinase tyrosine/serine/threonine phosphatase activity"/>
    <property type="evidence" value="ECO:0007669"/>
    <property type="project" value="TreeGrafter"/>
</dbReference>
<evidence type="ECO:0000256" key="1">
    <source>
        <dbReference type="ARBA" id="ARBA00008601"/>
    </source>
</evidence>
<protein>
    <recommendedName>
        <fullName evidence="2">protein-tyrosine-phosphatase</fullName>
        <ecNumber evidence="2">3.1.3.48</ecNumber>
    </recommendedName>
</protein>
<dbReference type="GO" id="GO:0008330">
    <property type="term" value="F:protein tyrosine/threonine phosphatase activity"/>
    <property type="evidence" value="ECO:0007669"/>
    <property type="project" value="TreeGrafter"/>
</dbReference>
<accession>A0AAV3Z4F9</accession>
<dbReference type="InterPro" id="IPR020422">
    <property type="entry name" value="TYR_PHOSPHATASE_DUAL_dom"/>
</dbReference>
<dbReference type="InterPro" id="IPR000387">
    <property type="entry name" value="Tyr_Pase_dom"/>
</dbReference>
<proteinExistence type="inferred from homology"/>
<evidence type="ECO:0000256" key="2">
    <source>
        <dbReference type="ARBA" id="ARBA00013064"/>
    </source>
</evidence>
<dbReference type="PANTHER" id="PTHR10159">
    <property type="entry name" value="DUAL SPECIFICITY PROTEIN PHOSPHATASE"/>
    <property type="match status" value="1"/>
</dbReference>
<evidence type="ECO:0000256" key="4">
    <source>
        <dbReference type="ARBA" id="ARBA00022912"/>
    </source>
</evidence>
<dbReference type="EC" id="3.1.3.48" evidence="2"/>
<dbReference type="GO" id="GO:0043409">
    <property type="term" value="P:negative regulation of MAPK cascade"/>
    <property type="evidence" value="ECO:0007669"/>
    <property type="project" value="TreeGrafter"/>
</dbReference>
<dbReference type="SUPFAM" id="SSF52799">
    <property type="entry name" value="(Phosphotyrosine protein) phosphatases II"/>
    <property type="match status" value="1"/>
</dbReference>
<dbReference type="AlphaFoldDB" id="A0AAV3Z4F9"/>
<dbReference type="EMBL" id="BLXT01001930">
    <property type="protein sequence ID" value="GFN89332.1"/>
    <property type="molecule type" value="Genomic_DNA"/>
</dbReference>
<dbReference type="Pfam" id="PF00782">
    <property type="entry name" value="DSPc"/>
    <property type="match status" value="1"/>
</dbReference>
<dbReference type="InterPro" id="IPR029021">
    <property type="entry name" value="Prot-tyrosine_phosphatase-like"/>
</dbReference>
<keyword evidence="8" id="KW-1185">Reference proteome</keyword>
<feature type="domain" description="Tyrosine specific protein phosphatases" evidence="6">
    <location>
        <begin position="33"/>
        <end position="83"/>
    </location>
</feature>
<gene>
    <name evidence="7" type="ORF">PoB_001583800</name>
</gene>
<dbReference type="SMART" id="SM00195">
    <property type="entry name" value="DSPc"/>
    <property type="match status" value="1"/>
</dbReference>
<evidence type="ECO:0000259" key="6">
    <source>
        <dbReference type="PROSITE" id="PS50056"/>
    </source>
</evidence>
<organism evidence="7 8">
    <name type="scientific">Plakobranchus ocellatus</name>
    <dbReference type="NCBI Taxonomy" id="259542"/>
    <lineage>
        <taxon>Eukaryota</taxon>
        <taxon>Metazoa</taxon>
        <taxon>Spiralia</taxon>
        <taxon>Lophotrochozoa</taxon>
        <taxon>Mollusca</taxon>
        <taxon>Gastropoda</taxon>
        <taxon>Heterobranchia</taxon>
        <taxon>Euthyneura</taxon>
        <taxon>Panpulmonata</taxon>
        <taxon>Sacoglossa</taxon>
        <taxon>Placobranchoidea</taxon>
        <taxon>Plakobranchidae</taxon>
        <taxon>Plakobranchus</taxon>
    </lineage>
</organism>
<comment type="similarity">
    <text evidence="1">Belongs to the protein-tyrosine phosphatase family. Non-receptor class dual specificity subfamily.</text>
</comment>
<name>A0AAV3Z4F9_9GAST</name>
<feature type="domain" description="Tyrosine-protein phosphatase" evidence="5">
    <location>
        <begin position="1"/>
        <end position="105"/>
    </location>
</feature>
<dbReference type="InterPro" id="IPR016130">
    <property type="entry name" value="Tyr_Pase_AS"/>
</dbReference>
<evidence type="ECO:0000313" key="7">
    <source>
        <dbReference type="EMBL" id="GFN89332.1"/>
    </source>
</evidence>
<evidence type="ECO:0000313" key="8">
    <source>
        <dbReference type="Proteomes" id="UP000735302"/>
    </source>
</evidence>
<dbReference type="Gene3D" id="3.90.190.10">
    <property type="entry name" value="Protein tyrosine phosphatase superfamily"/>
    <property type="match status" value="1"/>
</dbReference>